<gene>
    <name evidence="2" type="ORF">MEBOL_006074</name>
</gene>
<dbReference type="Proteomes" id="UP000217289">
    <property type="component" value="Chromosome"/>
</dbReference>
<proteinExistence type="predicted"/>
<organism evidence="2 3">
    <name type="scientific">Melittangium boletus DSM 14713</name>
    <dbReference type="NCBI Taxonomy" id="1294270"/>
    <lineage>
        <taxon>Bacteria</taxon>
        <taxon>Pseudomonadati</taxon>
        <taxon>Myxococcota</taxon>
        <taxon>Myxococcia</taxon>
        <taxon>Myxococcales</taxon>
        <taxon>Cystobacterineae</taxon>
        <taxon>Archangiaceae</taxon>
        <taxon>Melittangium</taxon>
    </lineage>
</organism>
<reference evidence="2 3" key="1">
    <citation type="submission" date="2017-06" db="EMBL/GenBank/DDBJ databases">
        <authorList>
            <person name="Kim H.J."/>
            <person name="Triplett B.A."/>
        </authorList>
    </citation>
    <scope>NUCLEOTIDE SEQUENCE [LARGE SCALE GENOMIC DNA]</scope>
    <source>
        <strain evidence="2 3">DSM 14713</strain>
    </source>
</reference>
<feature type="region of interest" description="Disordered" evidence="1">
    <location>
        <begin position="23"/>
        <end position="62"/>
    </location>
</feature>
<sequence length="62" mass="6084">MARTLLVGLISGMVVFGAGCKTMATKDTGTDQTTPPPPPAMGGAGLDPNPDHNVPNGPGVGP</sequence>
<evidence type="ECO:0008006" key="4">
    <source>
        <dbReference type="Google" id="ProtNLM"/>
    </source>
</evidence>
<dbReference type="RefSeq" id="WP_095980749.1">
    <property type="nucleotide sequence ID" value="NZ_CP022163.1"/>
</dbReference>
<evidence type="ECO:0000313" key="2">
    <source>
        <dbReference type="EMBL" id="ATB32586.1"/>
    </source>
</evidence>
<evidence type="ECO:0000256" key="1">
    <source>
        <dbReference type="SAM" id="MobiDB-lite"/>
    </source>
</evidence>
<dbReference type="KEGG" id="mbd:MEBOL_006074"/>
<protein>
    <recommendedName>
        <fullName evidence="4">Lipoprotein</fullName>
    </recommendedName>
</protein>
<evidence type="ECO:0000313" key="3">
    <source>
        <dbReference type="Proteomes" id="UP000217289"/>
    </source>
</evidence>
<dbReference type="PROSITE" id="PS51257">
    <property type="entry name" value="PROKAR_LIPOPROTEIN"/>
    <property type="match status" value="1"/>
</dbReference>
<name>A0A250INS3_9BACT</name>
<feature type="compositionally biased region" description="Low complexity" evidence="1">
    <location>
        <begin position="23"/>
        <end position="33"/>
    </location>
</feature>
<dbReference type="EMBL" id="CP022163">
    <property type="protein sequence ID" value="ATB32586.1"/>
    <property type="molecule type" value="Genomic_DNA"/>
</dbReference>
<keyword evidence="3" id="KW-1185">Reference proteome</keyword>
<dbReference type="AlphaFoldDB" id="A0A250INS3"/>
<accession>A0A250INS3</accession>